<feature type="chain" id="PRO_5046824530" evidence="1">
    <location>
        <begin position="29"/>
        <end position="122"/>
    </location>
</feature>
<dbReference type="RefSeq" id="WP_307049643.1">
    <property type="nucleotide sequence ID" value="NZ_JAUSYA010000001.1"/>
</dbReference>
<protein>
    <submittedName>
        <fullName evidence="2">Uncharacterized protein</fullName>
    </submittedName>
</protein>
<evidence type="ECO:0000313" key="2">
    <source>
        <dbReference type="EMBL" id="MDQ0688865.1"/>
    </source>
</evidence>
<keyword evidence="3" id="KW-1185">Reference proteome</keyword>
<proteinExistence type="predicted"/>
<evidence type="ECO:0000256" key="1">
    <source>
        <dbReference type="SAM" id="SignalP"/>
    </source>
</evidence>
<accession>A0ABU0QDY4</accession>
<evidence type="ECO:0000313" key="3">
    <source>
        <dbReference type="Proteomes" id="UP001243364"/>
    </source>
</evidence>
<sequence>MRTSSVRAGLTALLVATGVLAGASGAQAQAQPAFAKTYLNTVVTQWTHWTPDAENSSHAGTLYAGRNYFYCWTVGQLYYANGRSSQIWLKTDDDTGHRNVWVNDVNLDEWGYYHDQSALPHC</sequence>
<feature type="signal peptide" evidence="1">
    <location>
        <begin position="1"/>
        <end position="28"/>
    </location>
</feature>
<reference evidence="2 3" key="1">
    <citation type="submission" date="2023-07" db="EMBL/GenBank/DDBJ databases">
        <title>Comparative genomics of wheat-associated soil bacteria to identify genetic determinants of phenazine resistance.</title>
        <authorList>
            <person name="Mouncey N."/>
        </authorList>
    </citation>
    <scope>NUCLEOTIDE SEQUENCE [LARGE SCALE GENOMIC DNA]</scope>
    <source>
        <strain evidence="2 3">W4I19-2</strain>
    </source>
</reference>
<comment type="caution">
    <text evidence="2">The sequence shown here is derived from an EMBL/GenBank/DDBJ whole genome shotgun (WGS) entry which is preliminary data.</text>
</comment>
<dbReference type="Proteomes" id="UP001243364">
    <property type="component" value="Unassembled WGS sequence"/>
</dbReference>
<dbReference type="EMBL" id="JAUSYA010000001">
    <property type="protein sequence ID" value="MDQ0688865.1"/>
    <property type="molecule type" value="Genomic_DNA"/>
</dbReference>
<keyword evidence="1" id="KW-0732">Signal</keyword>
<gene>
    <name evidence="2" type="ORF">QFZ56_007828</name>
</gene>
<organism evidence="2 3">
    <name type="scientific">Streptomyces achromogenes</name>
    <dbReference type="NCBI Taxonomy" id="67255"/>
    <lineage>
        <taxon>Bacteria</taxon>
        <taxon>Bacillati</taxon>
        <taxon>Actinomycetota</taxon>
        <taxon>Actinomycetes</taxon>
        <taxon>Kitasatosporales</taxon>
        <taxon>Streptomycetaceae</taxon>
        <taxon>Streptomyces</taxon>
    </lineage>
</organism>
<name>A0ABU0QDY4_STRAH</name>